<protein>
    <submittedName>
        <fullName evidence="2">Uncharacterized protein</fullName>
    </submittedName>
</protein>
<dbReference type="EMBL" id="CM018043">
    <property type="protein sequence ID" value="KAA8531265.1"/>
    <property type="molecule type" value="Genomic_DNA"/>
</dbReference>
<proteinExistence type="predicted"/>
<dbReference type="Proteomes" id="UP000325577">
    <property type="component" value="Linkage Group LG2"/>
</dbReference>
<reference evidence="2 3" key="1">
    <citation type="submission" date="2019-09" db="EMBL/GenBank/DDBJ databases">
        <title>A chromosome-level genome assembly of the Chinese tupelo Nyssa sinensis.</title>
        <authorList>
            <person name="Yang X."/>
            <person name="Kang M."/>
            <person name="Yang Y."/>
            <person name="Xiong H."/>
            <person name="Wang M."/>
            <person name="Zhang Z."/>
            <person name="Wang Z."/>
            <person name="Wu H."/>
            <person name="Ma T."/>
            <person name="Liu J."/>
            <person name="Xi Z."/>
        </authorList>
    </citation>
    <scope>NUCLEOTIDE SEQUENCE [LARGE SCALE GENOMIC DNA]</scope>
    <source>
        <strain evidence="2">J267</strain>
        <tissue evidence="2">Leaf</tissue>
    </source>
</reference>
<gene>
    <name evidence="2" type="ORF">F0562_005976</name>
</gene>
<keyword evidence="3" id="KW-1185">Reference proteome</keyword>
<evidence type="ECO:0000256" key="1">
    <source>
        <dbReference type="SAM" id="MobiDB-lite"/>
    </source>
</evidence>
<sequence length="92" mass="9819">MGQQRLHCSSGSNNGAAGLALQQEKIEKGEEEKIKQRGRRAAAALQQVQRVLRCLGLVVAVPQVGTAAVLQQGEGKIERLGYCYGGGSMRLL</sequence>
<feature type="compositionally biased region" description="Polar residues" evidence="1">
    <location>
        <begin position="1"/>
        <end position="15"/>
    </location>
</feature>
<feature type="region of interest" description="Disordered" evidence="1">
    <location>
        <begin position="1"/>
        <end position="21"/>
    </location>
</feature>
<evidence type="ECO:0000313" key="2">
    <source>
        <dbReference type="EMBL" id="KAA8531265.1"/>
    </source>
</evidence>
<accession>A0A5J5AJN1</accession>
<name>A0A5J5AJN1_9ASTE</name>
<organism evidence="2 3">
    <name type="scientific">Nyssa sinensis</name>
    <dbReference type="NCBI Taxonomy" id="561372"/>
    <lineage>
        <taxon>Eukaryota</taxon>
        <taxon>Viridiplantae</taxon>
        <taxon>Streptophyta</taxon>
        <taxon>Embryophyta</taxon>
        <taxon>Tracheophyta</taxon>
        <taxon>Spermatophyta</taxon>
        <taxon>Magnoliopsida</taxon>
        <taxon>eudicotyledons</taxon>
        <taxon>Gunneridae</taxon>
        <taxon>Pentapetalae</taxon>
        <taxon>asterids</taxon>
        <taxon>Cornales</taxon>
        <taxon>Nyssaceae</taxon>
        <taxon>Nyssa</taxon>
    </lineage>
</organism>
<evidence type="ECO:0000313" key="3">
    <source>
        <dbReference type="Proteomes" id="UP000325577"/>
    </source>
</evidence>
<dbReference type="AlphaFoldDB" id="A0A5J5AJN1"/>